<protein>
    <submittedName>
        <fullName evidence="1">Uncharacterized protein</fullName>
    </submittedName>
</protein>
<proteinExistence type="predicted"/>
<reference evidence="1 2" key="1">
    <citation type="submission" date="2018-06" db="EMBL/GenBank/DDBJ databases">
        <title>Genomic insight into two independent archaeal endosymbiosis events.</title>
        <authorList>
            <person name="Lind A.E."/>
            <person name="Lewis W.H."/>
            <person name="Spang A."/>
            <person name="Guy L."/>
            <person name="Embley M.T."/>
            <person name="Ettema T.J.G."/>
        </authorList>
    </citation>
    <scope>NUCLEOTIDE SEQUENCE [LARGE SCALE GENOMIC DNA]</scope>
    <source>
        <strain evidence="1">NOE</strain>
    </source>
</reference>
<comment type="caution">
    <text evidence="1">The sequence shown here is derived from an EMBL/GenBank/DDBJ whole genome shotgun (WGS) entry which is preliminary data.</text>
</comment>
<dbReference type="EMBL" id="NIZT01000014">
    <property type="protein sequence ID" value="RBQ23903.1"/>
    <property type="molecule type" value="Genomic_DNA"/>
</dbReference>
<organism evidence="1 2">
    <name type="scientific">Candidatus Methanobinarius endosymbioticus</name>
    <dbReference type="NCBI Taxonomy" id="2006182"/>
    <lineage>
        <taxon>Archaea</taxon>
        <taxon>Methanobacteriati</taxon>
        <taxon>Methanobacteriota</taxon>
        <taxon>Methanomada group</taxon>
        <taxon>Methanobacteria</taxon>
        <taxon>Methanobacteriales</taxon>
        <taxon>Methanobacteriaceae</taxon>
        <taxon>Candidatus Methanobinarius</taxon>
    </lineage>
</organism>
<accession>A0A366MDL6</accession>
<evidence type="ECO:0000313" key="2">
    <source>
        <dbReference type="Proteomes" id="UP000253099"/>
    </source>
</evidence>
<dbReference type="Proteomes" id="UP000253099">
    <property type="component" value="Unassembled WGS sequence"/>
</dbReference>
<sequence>MFVNIIPNSEKKKVYHAEGEKGLQTDPSGSLHSQLIELVGGKNVADVQIQDGVGQIELSIEQFIK</sequence>
<dbReference type="SUPFAM" id="SSF53807">
    <property type="entry name" value="Helical backbone' metal receptor"/>
    <property type="match status" value="1"/>
</dbReference>
<keyword evidence="2" id="KW-1185">Reference proteome</keyword>
<gene>
    <name evidence="1" type="ORF">ALNOE001_06230</name>
</gene>
<name>A0A366MDL6_9EURY</name>
<dbReference type="Gene3D" id="3.40.50.1980">
    <property type="entry name" value="Nitrogenase molybdenum iron protein domain"/>
    <property type="match status" value="1"/>
</dbReference>
<evidence type="ECO:0000313" key="1">
    <source>
        <dbReference type="EMBL" id="RBQ23903.1"/>
    </source>
</evidence>
<dbReference type="AlphaFoldDB" id="A0A366MDL6"/>